<feature type="region of interest" description="Disordered" evidence="1">
    <location>
        <begin position="866"/>
        <end position="904"/>
    </location>
</feature>
<proteinExistence type="predicted"/>
<evidence type="ECO:0000313" key="3">
    <source>
        <dbReference type="Proteomes" id="UP000652761"/>
    </source>
</evidence>
<feature type="region of interest" description="Disordered" evidence="1">
    <location>
        <begin position="1136"/>
        <end position="1182"/>
    </location>
</feature>
<accession>A0A843WH75</accession>
<feature type="region of interest" description="Disordered" evidence="1">
    <location>
        <begin position="555"/>
        <end position="577"/>
    </location>
</feature>
<organism evidence="2 3">
    <name type="scientific">Colocasia esculenta</name>
    <name type="common">Wild taro</name>
    <name type="synonym">Arum esculentum</name>
    <dbReference type="NCBI Taxonomy" id="4460"/>
    <lineage>
        <taxon>Eukaryota</taxon>
        <taxon>Viridiplantae</taxon>
        <taxon>Streptophyta</taxon>
        <taxon>Embryophyta</taxon>
        <taxon>Tracheophyta</taxon>
        <taxon>Spermatophyta</taxon>
        <taxon>Magnoliopsida</taxon>
        <taxon>Liliopsida</taxon>
        <taxon>Araceae</taxon>
        <taxon>Aroideae</taxon>
        <taxon>Colocasieae</taxon>
        <taxon>Colocasia</taxon>
    </lineage>
</organism>
<feature type="region of interest" description="Disordered" evidence="1">
    <location>
        <begin position="983"/>
        <end position="1017"/>
    </location>
</feature>
<feature type="region of interest" description="Disordered" evidence="1">
    <location>
        <begin position="723"/>
        <end position="748"/>
    </location>
</feature>
<reference evidence="2" key="1">
    <citation type="submission" date="2017-07" db="EMBL/GenBank/DDBJ databases">
        <title>Taro Niue Genome Assembly and Annotation.</title>
        <authorList>
            <person name="Atibalentja N."/>
            <person name="Keating K."/>
            <person name="Fields C.J."/>
        </authorList>
    </citation>
    <scope>NUCLEOTIDE SEQUENCE</scope>
    <source>
        <strain evidence="2">Niue_2</strain>
        <tissue evidence="2">Leaf</tissue>
    </source>
</reference>
<dbReference type="EMBL" id="NMUH01003723">
    <property type="protein sequence ID" value="MQM06847.1"/>
    <property type="molecule type" value="Genomic_DNA"/>
</dbReference>
<feature type="compositionally biased region" description="Low complexity" evidence="1">
    <location>
        <begin position="880"/>
        <end position="891"/>
    </location>
</feature>
<dbReference type="Proteomes" id="UP000652761">
    <property type="component" value="Unassembled WGS sequence"/>
</dbReference>
<keyword evidence="3" id="KW-1185">Reference proteome</keyword>
<feature type="compositionally biased region" description="Polar residues" evidence="1">
    <location>
        <begin position="1153"/>
        <end position="1163"/>
    </location>
</feature>
<feature type="region of interest" description="Disordered" evidence="1">
    <location>
        <begin position="69"/>
        <end position="90"/>
    </location>
</feature>
<dbReference type="OrthoDB" id="1729438at2759"/>
<protein>
    <submittedName>
        <fullName evidence="2">Uncharacterized protein</fullName>
    </submittedName>
</protein>
<evidence type="ECO:0000256" key="1">
    <source>
        <dbReference type="SAM" id="MobiDB-lite"/>
    </source>
</evidence>
<comment type="caution">
    <text evidence="2">The sequence shown here is derived from an EMBL/GenBank/DDBJ whole genome shotgun (WGS) entry which is preliminary data.</text>
</comment>
<gene>
    <name evidence="2" type="ORF">Taro_039676</name>
</gene>
<sequence length="1377" mass="155685">MAKVRFGSQLVRDHAQNGYLAVPTRFGTFPPVVEFPNFLGVAFVDILHHEAEVKNEEAVEELSCQVHHVDHGKKNMKKRSRKKRQQAEEDEKIISHHARLSNSGKSVLVGKVRINLNNRRSKIESEQVIPAVAVENTFQTLTGKKEMNNTFKGKLPPKPIKFKQVWQPKKVQRPRLEEAVPEEEALREARDVKVPNYQRPPRGFQARVQQGGACAYACFHNKRAELWRSVYLPLIRENSPALMVSTTYDRRGATRVVRDRILHLADSPLRRARMLRAVETPQDGAESNSDKNDVMCGHTHEQTGRAKPQVSVFERLSFHPQTSRRVERDWSRNLCMSYGRRYGALPTENEEIIELAERPGAVTRRRAAAAALATAYRAPNAPATQMTAVTANVITTQGSGGSNEFPPPPLEMAGGTVQETPAFTHLDPAVLELLQRYQAEIEALKKQIRGKEAEGHTTREAEDYIQRWRNLSMRCKRPPHQEDAVQICKQNLKRALLERMIGMEIRSFDRLNNVVAEIEAFMTRYSSNTSMEQKNKLANKKLTGKEVNTIDLKNFEQHRGVGSPGTNPKTPRRNRLLQDKVRKPYSFPKDKTKTLFEWATHYDKITFPTPKRPAESGKNDDPLFCPYHQVLGHNIEDCYVFKDIMESLIKKGELQMGEYKVTPPQPHEAPVRQPTVNMVSLYQQLPEEISEASTQMSYEHYILAPARNQECWKNVLQKGMMEPSKQPTPQMHVRGMTPQPSPPTVTPVCHLAKPRVISMRNTSNRRRQTPLPLYRGGSPSLEQLQAIIDESDNYEQPERHPVQLQEYVPWEVLEILKLEETIEQEISEPQEELFWGQVPTEHERKKKRSKRKEENMVATFSCNTISSLPDMTEHGEGEEINNNSNGVNQIESSNPESVTRSRRRWEKLPLKNRTIILRGEASYKISEPEIQGMQAPPSLKVYENQEARGKIPSFVEFLALREHSESSHAPQLAQERIGLDLSNPVNEVSNKARPNNKKEGNSKPLANIPRIPADDPAKVAQSQKYQQEIEMLRKQIQEKEAYILASKEMEGLMEALQSDINPSRILPTVLQSMPAHTGGISLTHPCQMTPEQLEIPEPEIQEMDVPPPLKVYEDQEAGGKIPSFVEFLALREQSESSHAPPLAQERIGLDLSNPVNEVSNKARSNNKKEGSSKPLANIPRIPADDPARVAQSQKYQLEIEMLRKQIQEKEAYILASKEMEGLIEALQSDINPSRILPTVLHSMPAHTGGISLTHPCQMTPKQLEVHSTIGQEFALEPQLTGMSGSTNATLHDSAAPCLGVHDMHHTEAMRNVTRGPTFCRSLSSRCTYSNRHVKPMAERLGRQGVLEAGPYMAEEAISATKLHAISQGGGEPARDYI</sequence>
<name>A0A843WH75_COLES</name>
<feature type="compositionally biased region" description="Polar residues" evidence="1">
    <location>
        <begin position="983"/>
        <end position="993"/>
    </location>
</feature>
<feature type="compositionally biased region" description="Basic residues" evidence="1">
    <location>
        <begin position="74"/>
        <end position="84"/>
    </location>
</feature>
<evidence type="ECO:0000313" key="2">
    <source>
        <dbReference type="EMBL" id="MQM06847.1"/>
    </source>
</evidence>